<reference evidence="1 2" key="1">
    <citation type="journal article" date="2015" name="Int. J. Syst. Evol. Microbiol.">
        <title>Flavisolibacter ginsenosidimutans sp. nov., with ginsenoside-converting activity isolated from soil used for cultivating ginseng.</title>
        <authorList>
            <person name="Zhao Y."/>
            <person name="Liu Q."/>
            <person name="Kang M.S."/>
            <person name="Jin F."/>
            <person name="Yu H."/>
            <person name="Im W.T."/>
        </authorList>
    </citation>
    <scope>NUCLEOTIDE SEQUENCE [LARGE SCALE GENOMIC DNA]</scope>
    <source>
        <strain evidence="1 2">Gsoil 636</strain>
    </source>
</reference>
<protein>
    <submittedName>
        <fullName evidence="1">Uncharacterized protein</fullName>
    </submittedName>
</protein>
<name>A0A5B8ULC8_9BACT</name>
<dbReference type="EMBL" id="CP042433">
    <property type="protein sequence ID" value="QEC57172.1"/>
    <property type="molecule type" value="Genomic_DNA"/>
</dbReference>
<dbReference type="Gene3D" id="3.10.450.360">
    <property type="match status" value="1"/>
</dbReference>
<dbReference type="Proteomes" id="UP000321204">
    <property type="component" value="Chromosome"/>
</dbReference>
<proteinExistence type="predicted"/>
<organism evidence="1 2">
    <name type="scientific">Flavisolibacter ginsenosidimutans</name>
    <dbReference type="NCBI Taxonomy" id="661481"/>
    <lineage>
        <taxon>Bacteria</taxon>
        <taxon>Pseudomonadati</taxon>
        <taxon>Bacteroidota</taxon>
        <taxon>Chitinophagia</taxon>
        <taxon>Chitinophagales</taxon>
        <taxon>Chitinophagaceae</taxon>
        <taxon>Flavisolibacter</taxon>
    </lineage>
</organism>
<dbReference type="KEGG" id="fgg:FSB75_15100"/>
<dbReference type="AlphaFoldDB" id="A0A5B8ULC8"/>
<evidence type="ECO:0000313" key="1">
    <source>
        <dbReference type="EMBL" id="QEC57172.1"/>
    </source>
</evidence>
<dbReference type="SUPFAM" id="SSF160574">
    <property type="entry name" value="BT0923-like"/>
    <property type="match status" value="1"/>
</dbReference>
<keyword evidence="2" id="KW-1185">Reference proteome</keyword>
<dbReference type="RefSeq" id="WP_146789208.1">
    <property type="nucleotide sequence ID" value="NZ_BAABIO010000003.1"/>
</dbReference>
<gene>
    <name evidence="1" type="ORF">FSB75_15100</name>
</gene>
<accession>A0A5B8ULC8</accession>
<dbReference type="OrthoDB" id="1121502at2"/>
<evidence type="ECO:0000313" key="2">
    <source>
        <dbReference type="Proteomes" id="UP000321204"/>
    </source>
</evidence>
<sequence>MKRIFFVFVVSSACTTAFSQKLASTKVPQAVKEGFAKAHPNTAATWEWEDANYEANFKEGGKTMSCVIDKRGTILETESPVTFNELPAGAKNYVTQHEKGGKIKEVAKIAKANGAINYEVNVQGKDILFDANGTRIEKPKEKKEKD</sequence>